<dbReference type="RefSeq" id="WP_386427210.1">
    <property type="nucleotide sequence ID" value="NZ_JBHSBB010000007.1"/>
</dbReference>
<sequence length="83" mass="8844">MNTEADAVETRGDEHHVLLSADTNGDGKPDVWMTDTDGDGKADLYQFDTTGDGEIDVTIADRDEEDATGRVVVEGDGGHPLNP</sequence>
<name>A0ABV8HJA0_9ACTN</name>
<gene>
    <name evidence="1" type="ORF">ACFO3J_07040</name>
</gene>
<protein>
    <recommendedName>
        <fullName evidence="3">EF-hand domain-containing protein</fullName>
    </recommendedName>
</protein>
<dbReference type="Proteomes" id="UP001595765">
    <property type="component" value="Unassembled WGS sequence"/>
</dbReference>
<evidence type="ECO:0000313" key="1">
    <source>
        <dbReference type="EMBL" id="MFC4031228.1"/>
    </source>
</evidence>
<keyword evidence="2" id="KW-1185">Reference proteome</keyword>
<reference evidence="2" key="1">
    <citation type="journal article" date="2019" name="Int. J. Syst. Evol. Microbiol.">
        <title>The Global Catalogue of Microorganisms (GCM) 10K type strain sequencing project: providing services to taxonomists for standard genome sequencing and annotation.</title>
        <authorList>
            <consortium name="The Broad Institute Genomics Platform"/>
            <consortium name="The Broad Institute Genome Sequencing Center for Infectious Disease"/>
            <person name="Wu L."/>
            <person name="Ma J."/>
        </authorList>
    </citation>
    <scope>NUCLEOTIDE SEQUENCE [LARGE SCALE GENOMIC DNA]</scope>
    <source>
        <strain evidence="2">CGMCC 4.7237</strain>
    </source>
</reference>
<evidence type="ECO:0008006" key="3">
    <source>
        <dbReference type="Google" id="ProtNLM"/>
    </source>
</evidence>
<dbReference type="EMBL" id="JBHSBB010000007">
    <property type="protein sequence ID" value="MFC4031228.1"/>
    <property type="molecule type" value="Genomic_DNA"/>
</dbReference>
<organism evidence="1 2">
    <name type="scientific">Streptomyces polygonati</name>
    <dbReference type="NCBI Taxonomy" id="1617087"/>
    <lineage>
        <taxon>Bacteria</taxon>
        <taxon>Bacillati</taxon>
        <taxon>Actinomycetota</taxon>
        <taxon>Actinomycetes</taxon>
        <taxon>Kitasatosporales</taxon>
        <taxon>Streptomycetaceae</taxon>
        <taxon>Streptomyces</taxon>
    </lineage>
</organism>
<comment type="caution">
    <text evidence="1">The sequence shown here is derived from an EMBL/GenBank/DDBJ whole genome shotgun (WGS) entry which is preliminary data.</text>
</comment>
<evidence type="ECO:0000313" key="2">
    <source>
        <dbReference type="Proteomes" id="UP001595765"/>
    </source>
</evidence>
<proteinExistence type="predicted"/>
<accession>A0ABV8HJA0</accession>